<keyword evidence="2" id="KW-1133">Transmembrane helix</keyword>
<protein>
    <submittedName>
        <fullName evidence="3">Putative membrane protein ArfC</fullName>
    </submittedName>
</protein>
<reference evidence="3 4" key="1">
    <citation type="submission" date="2017-10" db="EMBL/GenBank/DDBJ databases">
        <authorList>
            <consortium name="Urmite Genomes"/>
        </authorList>
    </citation>
    <scope>NUCLEOTIDE SEQUENCE [LARGE SCALE GENOMIC DNA]</scope>
    <source>
        <strain evidence="3 4">FB-527</strain>
    </source>
</reference>
<dbReference type="AlphaFoldDB" id="A0A7Z7NBP2"/>
<dbReference type="EMBL" id="OCTY01000002">
    <property type="protein sequence ID" value="SOJ57093.1"/>
    <property type="molecule type" value="Genomic_DNA"/>
</dbReference>
<proteinExistence type="predicted"/>
<keyword evidence="4" id="KW-1185">Reference proteome</keyword>
<evidence type="ECO:0000256" key="1">
    <source>
        <dbReference type="SAM" id="MobiDB-lite"/>
    </source>
</evidence>
<feature type="region of interest" description="Disordered" evidence="1">
    <location>
        <begin position="45"/>
        <end position="86"/>
    </location>
</feature>
<feature type="transmembrane region" description="Helical" evidence="2">
    <location>
        <begin position="6"/>
        <end position="25"/>
    </location>
</feature>
<dbReference type="RefSeq" id="WP_186245944.1">
    <property type="nucleotide sequence ID" value="NZ_OCTY01000002.1"/>
</dbReference>
<gene>
    <name evidence="3" type="primary">arfC</name>
    <name evidence="3" type="ORF">MSIMFB_04571</name>
</gene>
<sequence>MGQVHWWLVALSFVLGMLLTFTQLVRPVNLRVPVLATPRAVVTPARAAPAKKRTAKKPGAHPKKRAVAKRPPRKRVPAAKGAPTARIPVAKDLPTERIPVAKGAVAAGARFAPYGPGSARAEADGSGPDGWLVKGRSDTRLYYTPDDPAYDPTVAQVWFEDEECAARAFFTPWRKSAQRK</sequence>
<name>A0A7Z7NBP2_9MYCO</name>
<evidence type="ECO:0000256" key="2">
    <source>
        <dbReference type="SAM" id="Phobius"/>
    </source>
</evidence>
<evidence type="ECO:0000313" key="4">
    <source>
        <dbReference type="Proteomes" id="UP000554965"/>
    </source>
</evidence>
<dbReference type="Proteomes" id="UP000554965">
    <property type="component" value="Unassembled WGS sequence"/>
</dbReference>
<organism evidence="3 4">
    <name type="scientific">Mycobacterium simulans</name>
    <dbReference type="NCBI Taxonomy" id="627089"/>
    <lineage>
        <taxon>Bacteria</taxon>
        <taxon>Bacillati</taxon>
        <taxon>Actinomycetota</taxon>
        <taxon>Actinomycetes</taxon>
        <taxon>Mycobacteriales</taxon>
        <taxon>Mycobacteriaceae</taxon>
        <taxon>Mycobacterium</taxon>
    </lineage>
</organism>
<feature type="compositionally biased region" description="Basic residues" evidence="1">
    <location>
        <begin position="49"/>
        <end position="77"/>
    </location>
</feature>
<keyword evidence="2" id="KW-0812">Transmembrane</keyword>
<keyword evidence="2" id="KW-0472">Membrane</keyword>
<evidence type="ECO:0000313" key="3">
    <source>
        <dbReference type="EMBL" id="SOJ57093.1"/>
    </source>
</evidence>
<accession>A0A7Z7NBP2</accession>
<comment type="caution">
    <text evidence="3">The sequence shown here is derived from an EMBL/GenBank/DDBJ whole genome shotgun (WGS) entry which is preliminary data.</text>
</comment>